<dbReference type="Proteomes" id="UP001150581">
    <property type="component" value="Unassembled WGS sequence"/>
</dbReference>
<dbReference type="EMBL" id="JANBPG010000046">
    <property type="protein sequence ID" value="KAJ1901073.1"/>
    <property type="molecule type" value="Genomic_DNA"/>
</dbReference>
<accession>A0ACC1IUI1</accession>
<sequence length="343" mass="40058">MAEETPINSTRPVRAAIVALVRNSDLFGLRLAIRQIEDRFNRKFQYPYIFVNDEPFTEEFKQGVRDLTRARVDFGLLDEESWTVPKWIDKARYAEVKRTAKYPHGEKDSYRKMCRFQSGFLHKHPLLADLEYYWRIEPDVEYFCDIDYDPFLFMRQNGIKYGWNIAMTEFMDTVATLWNTTMAFAQENPQMIAKRSMRNWLVDANGAYNGCHFWSNFEIVDLSFYRSAEYQMYFDYLDRAGGFFYERWGDAPVHSIAAALLLDASQVHYFSDIGYFHPSVLSCPADARTRSSCVCDSDSSFVQNGLCTVRFKEERHHALFPDAKHEAVHSGLVFTAQAHVIVE</sequence>
<evidence type="ECO:0000313" key="1">
    <source>
        <dbReference type="EMBL" id="KAJ1901073.1"/>
    </source>
</evidence>
<comment type="caution">
    <text evidence="1">The sequence shown here is derived from an EMBL/GenBank/DDBJ whole genome shotgun (WGS) entry which is preliminary data.</text>
</comment>
<reference evidence="1" key="1">
    <citation type="submission" date="2022-07" db="EMBL/GenBank/DDBJ databases">
        <title>Phylogenomic reconstructions and comparative analyses of Kickxellomycotina fungi.</title>
        <authorList>
            <person name="Reynolds N.K."/>
            <person name="Stajich J.E."/>
            <person name="Barry K."/>
            <person name="Grigoriev I.V."/>
            <person name="Crous P."/>
            <person name="Smith M.E."/>
        </authorList>
    </citation>
    <scope>NUCLEOTIDE SEQUENCE</scope>
    <source>
        <strain evidence="1">Benny 63K</strain>
    </source>
</reference>
<keyword evidence="2" id="KW-1185">Reference proteome</keyword>
<gene>
    <name evidence="1" type="ORF">LPJ66_001043</name>
</gene>
<proteinExistence type="predicted"/>
<name>A0ACC1IUI1_9FUNG</name>
<organism evidence="1 2">
    <name type="scientific">Kickxella alabastrina</name>
    <dbReference type="NCBI Taxonomy" id="61397"/>
    <lineage>
        <taxon>Eukaryota</taxon>
        <taxon>Fungi</taxon>
        <taxon>Fungi incertae sedis</taxon>
        <taxon>Zoopagomycota</taxon>
        <taxon>Kickxellomycotina</taxon>
        <taxon>Kickxellomycetes</taxon>
        <taxon>Kickxellales</taxon>
        <taxon>Kickxellaceae</taxon>
        <taxon>Kickxella</taxon>
    </lineage>
</organism>
<protein>
    <submittedName>
        <fullName evidence="1">Uncharacterized protein</fullName>
    </submittedName>
</protein>
<evidence type="ECO:0000313" key="2">
    <source>
        <dbReference type="Proteomes" id="UP001150581"/>
    </source>
</evidence>